<proteinExistence type="predicted"/>
<dbReference type="Proteomes" id="UP000322981">
    <property type="component" value="Unassembled WGS sequence"/>
</dbReference>
<keyword evidence="2" id="KW-1185">Reference proteome</keyword>
<evidence type="ECO:0000313" key="1">
    <source>
        <dbReference type="EMBL" id="KAA6184950.1"/>
    </source>
</evidence>
<dbReference type="OrthoDB" id="5765021at2"/>
<comment type="caution">
    <text evidence="1">The sequence shown here is derived from an EMBL/GenBank/DDBJ whole genome shotgun (WGS) entry which is preliminary data.</text>
</comment>
<dbReference type="EMBL" id="VWXX01000014">
    <property type="protein sequence ID" value="KAA6184950.1"/>
    <property type="molecule type" value="Genomic_DNA"/>
</dbReference>
<evidence type="ECO:0000313" key="2">
    <source>
        <dbReference type="Proteomes" id="UP000322981"/>
    </source>
</evidence>
<organism evidence="1 2">
    <name type="scientific">Thiohalocapsa marina</name>
    <dbReference type="NCBI Taxonomy" id="424902"/>
    <lineage>
        <taxon>Bacteria</taxon>
        <taxon>Pseudomonadati</taxon>
        <taxon>Pseudomonadota</taxon>
        <taxon>Gammaproteobacteria</taxon>
        <taxon>Chromatiales</taxon>
        <taxon>Chromatiaceae</taxon>
        <taxon>Thiohalocapsa</taxon>
    </lineage>
</organism>
<gene>
    <name evidence="1" type="ORF">F2Q65_10445</name>
</gene>
<name>A0A5M8FLS0_9GAMM</name>
<protein>
    <submittedName>
        <fullName evidence="1">Uncharacterized protein</fullName>
    </submittedName>
</protein>
<accession>A0A5M8FLS0</accession>
<sequence>MNIDEREQALLKLVQDWRDQECRRLLAEADTQASDMRRQAFARDRAALHQRVSAERARAQALVQAARAERDTRLRRRSEQRDAALVAAAWPALVAALQSRWAQAASRRRWVEHALADAATRLAGGGWLIRHAAGWPEAEQADAAAWLGQQRPGADAVRFSADAEIDAGLIISADGAVLDMSLSGLLRDRARIEARLLALAEQGGRHERS</sequence>
<reference evidence="1 2" key="1">
    <citation type="submission" date="2019-09" db="EMBL/GenBank/DDBJ databases">
        <title>Whole-genome sequence of the purple sulfur bacterium Thiohalocapsa marina DSM 19078.</title>
        <authorList>
            <person name="Kyndt J.A."/>
            <person name="Meyer T.E."/>
        </authorList>
    </citation>
    <scope>NUCLEOTIDE SEQUENCE [LARGE SCALE GENOMIC DNA]</scope>
    <source>
        <strain evidence="1 2">DSM 19078</strain>
    </source>
</reference>
<dbReference type="AlphaFoldDB" id="A0A5M8FLS0"/>
<dbReference type="RefSeq" id="WP_150093104.1">
    <property type="nucleotide sequence ID" value="NZ_JBFUOH010000006.1"/>
</dbReference>